<accession>A0AAW8XJI3</accession>
<gene>
    <name evidence="1" type="ORF">RGC53_06965</name>
</gene>
<dbReference type="RefSeq" id="WP_316463571.1">
    <property type="nucleotide sequence ID" value="NZ_JAVKQG010000047.1"/>
</dbReference>
<sequence length="55" mass="6261">MNAMVMMTNEIKKNHEMSTLNSVMIKESGDTILALVKKVKKLEKEVAQLKAKQKK</sequence>
<evidence type="ECO:0000313" key="1">
    <source>
        <dbReference type="EMBL" id="MDU9790534.1"/>
    </source>
</evidence>
<protein>
    <submittedName>
        <fullName evidence="1">Uncharacterized protein</fullName>
    </submittedName>
</protein>
<name>A0AAW8XJI3_HELPX</name>
<dbReference type="Proteomes" id="UP001262343">
    <property type="component" value="Unassembled WGS sequence"/>
</dbReference>
<comment type="caution">
    <text evidence="1">The sequence shown here is derived from an EMBL/GenBank/DDBJ whole genome shotgun (WGS) entry which is preliminary data.</text>
</comment>
<proteinExistence type="predicted"/>
<organism evidence="1 2">
    <name type="scientific">Helicobacter pylori</name>
    <name type="common">Campylobacter pylori</name>
    <dbReference type="NCBI Taxonomy" id="210"/>
    <lineage>
        <taxon>Bacteria</taxon>
        <taxon>Pseudomonadati</taxon>
        <taxon>Campylobacterota</taxon>
        <taxon>Epsilonproteobacteria</taxon>
        <taxon>Campylobacterales</taxon>
        <taxon>Helicobacteraceae</taxon>
        <taxon>Helicobacter</taxon>
    </lineage>
</organism>
<reference evidence="1" key="1">
    <citation type="submission" date="2023-08" db="EMBL/GenBank/DDBJ databases">
        <title>First insite into the whole-genome sequence variations in clarithromycin resistant Helicobacter pylori clinical isolates in Russia.</title>
        <authorList>
            <person name="Starkova D.A."/>
            <person name="Svarval A.V."/>
            <person name="Polev D.E."/>
            <person name="Saitova A.T."/>
            <person name="Gladyshev N.S."/>
            <person name="Egorova S.A."/>
        </authorList>
    </citation>
    <scope>NUCLEOTIDE SEQUENCE</scope>
    <source>
        <strain evidence="1">HP96</strain>
    </source>
</reference>
<dbReference type="AlphaFoldDB" id="A0AAW8XJI3"/>
<dbReference type="EMBL" id="JAVKQK010000024">
    <property type="protein sequence ID" value="MDU9790534.1"/>
    <property type="molecule type" value="Genomic_DNA"/>
</dbReference>
<evidence type="ECO:0000313" key="2">
    <source>
        <dbReference type="Proteomes" id="UP001262343"/>
    </source>
</evidence>